<name>A0A7G2CDC0_9TRYP</name>
<dbReference type="AlphaFoldDB" id="A0A7G2CDC0"/>
<dbReference type="EMBL" id="LR877153">
    <property type="protein sequence ID" value="CAD2217826.1"/>
    <property type="molecule type" value="Genomic_DNA"/>
</dbReference>
<evidence type="ECO:0000313" key="1">
    <source>
        <dbReference type="EMBL" id="CAD2217826.1"/>
    </source>
</evidence>
<gene>
    <name evidence="1" type="ORF">ADEAN_000530900</name>
</gene>
<reference evidence="1 2" key="1">
    <citation type="submission" date="2020-08" db="EMBL/GenBank/DDBJ databases">
        <authorList>
            <person name="Newling K."/>
            <person name="Davey J."/>
            <person name="Forrester S."/>
        </authorList>
    </citation>
    <scope>NUCLEOTIDE SEQUENCE [LARGE SCALE GENOMIC DNA]</scope>
    <source>
        <strain evidence="2">Crithidia deanei Carvalho (ATCC PRA-265)</strain>
    </source>
</reference>
<evidence type="ECO:0008006" key="3">
    <source>
        <dbReference type="Google" id="ProtNLM"/>
    </source>
</evidence>
<dbReference type="VEuPathDB" id="TriTrypDB:ADEAN_000530900"/>
<dbReference type="Proteomes" id="UP000515908">
    <property type="component" value="Chromosome 09"/>
</dbReference>
<protein>
    <recommendedName>
        <fullName evidence="3">Archaic translocase of outer membrane 11 kDa subunit</fullName>
    </recommendedName>
</protein>
<evidence type="ECO:0000313" key="2">
    <source>
        <dbReference type="Proteomes" id="UP000515908"/>
    </source>
</evidence>
<organism evidence="1 2">
    <name type="scientific">Angomonas deanei</name>
    <dbReference type="NCBI Taxonomy" id="59799"/>
    <lineage>
        <taxon>Eukaryota</taxon>
        <taxon>Discoba</taxon>
        <taxon>Euglenozoa</taxon>
        <taxon>Kinetoplastea</taxon>
        <taxon>Metakinetoplastina</taxon>
        <taxon>Trypanosomatida</taxon>
        <taxon>Trypanosomatidae</taxon>
        <taxon>Strigomonadinae</taxon>
        <taxon>Angomonas</taxon>
    </lineage>
</organism>
<keyword evidence="2" id="KW-1185">Reference proteome</keyword>
<proteinExistence type="predicted"/>
<accession>A0A7G2CDC0</accession>
<dbReference type="OrthoDB" id="248858at2759"/>
<sequence>MFGRPQAPPKDWDSLYFYQKVQHLVDHVSDFVVSKCNWWLPAVGLGMGLSILIFGGADGPASAVFMANSTLLPYVPLRPFKSPDDDMPMGGEEEEEEF</sequence>